<dbReference type="Gene3D" id="3.40.190.10">
    <property type="entry name" value="Periplasmic binding protein-like II"/>
    <property type="match status" value="2"/>
</dbReference>
<dbReference type="OrthoDB" id="8583266at2"/>
<dbReference type="RefSeq" id="WP_133602804.1">
    <property type="nucleotide sequence ID" value="NZ_JAUFPJ010000002.1"/>
</dbReference>
<organism evidence="3 4">
    <name type="scientific">Roseateles asaccharophilus</name>
    <dbReference type="NCBI Taxonomy" id="582607"/>
    <lineage>
        <taxon>Bacteria</taxon>
        <taxon>Pseudomonadati</taxon>
        <taxon>Pseudomonadota</taxon>
        <taxon>Betaproteobacteria</taxon>
        <taxon>Burkholderiales</taxon>
        <taxon>Sphaerotilaceae</taxon>
        <taxon>Roseateles</taxon>
    </lineage>
</organism>
<protein>
    <submittedName>
        <fullName evidence="3">Amino acid ABC transporter substrate-binding protein (PAAT family)</fullName>
    </submittedName>
</protein>
<dbReference type="PANTHER" id="PTHR35936:SF25">
    <property type="entry name" value="ABC TRANSPORTER SUBSTRATE-BINDING PROTEIN"/>
    <property type="match status" value="1"/>
</dbReference>
<evidence type="ECO:0000313" key="3">
    <source>
        <dbReference type="EMBL" id="TDP12054.1"/>
    </source>
</evidence>
<keyword evidence="4" id="KW-1185">Reference proteome</keyword>
<name>A0A4R6NBM6_9BURK</name>
<dbReference type="InterPro" id="IPR001638">
    <property type="entry name" value="Solute-binding_3/MltF_N"/>
</dbReference>
<sequence length="272" mass="30440">MNLHGLSLALLARISLLALGLSGGGFALASDGAPLKSLPIGVSEFRPFEYTAPSGRVVGADTEIVEQVLMRLGYQPQFMMQPWPRVQREAARGAFAGLFSLTKTPEREQLYYFTAPINTVKDVFFKRKSMALDWKTLDDLRTLRVSSAATYGYAPEFRQALAEKRFAEVHEIYDDDPQLRGLRRLASGVTDVFICEISVCSDLIKLHAPAFDQIDFAPQSIGPVRTFHMAFSKNWPQAEALRDAFDAELAQQQSKGLLRRIYQKYGMEPALK</sequence>
<dbReference type="Proteomes" id="UP000295357">
    <property type="component" value="Unassembled WGS sequence"/>
</dbReference>
<accession>A0A4R6NBM6</accession>
<dbReference type="EMBL" id="SNXE01000002">
    <property type="protein sequence ID" value="TDP12054.1"/>
    <property type="molecule type" value="Genomic_DNA"/>
</dbReference>
<reference evidence="3 4" key="1">
    <citation type="submission" date="2019-03" db="EMBL/GenBank/DDBJ databases">
        <title>Genomic Encyclopedia of Type Strains, Phase IV (KMG-IV): sequencing the most valuable type-strain genomes for metagenomic binning, comparative biology and taxonomic classification.</title>
        <authorList>
            <person name="Goeker M."/>
        </authorList>
    </citation>
    <scope>NUCLEOTIDE SEQUENCE [LARGE SCALE GENOMIC DNA]</scope>
    <source>
        <strain evidence="3 4">DSM 25082</strain>
    </source>
</reference>
<feature type="domain" description="Solute-binding protein family 3/N-terminal" evidence="2">
    <location>
        <begin position="37"/>
        <end position="269"/>
    </location>
</feature>
<dbReference type="SUPFAM" id="SSF53850">
    <property type="entry name" value="Periplasmic binding protein-like II"/>
    <property type="match status" value="1"/>
</dbReference>
<dbReference type="SMART" id="SM00062">
    <property type="entry name" value="PBPb"/>
    <property type="match status" value="1"/>
</dbReference>
<keyword evidence="1" id="KW-0732">Signal</keyword>
<dbReference type="PANTHER" id="PTHR35936">
    <property type="entry name" value="MEMBRANE-BOUND LYTIC MUREIN TRANSGLYCOSYLASE F"/>
    <property type="match status" value="1"/>
</dbReference>
<dbReference type="AlphaFoldDB" id="A0A4R6NBM6"/>
<dbReference type="Pfam" id="PF00497">
    <property type="entry name" value="SBP_bac_3"/>
    <property type="match status" value="1"/>
</dbReference>
<evidence type="ECO:0000259" key="2">
    <source>
        <dbReference type="SMART" id="SM00062"/>
    </source>
</evidence>
<gene>
    <name evidence="3" type="ORF">DFR39_102442</name>
</gene>
<proteinExistence type="predicted"/>
<comment type="caution">
    <text evidence="3">The sequence shown here is derived from an EMBL/GenBank/DDBJ whole genome shotgun (WGS) entry which is preliminary data.</text>
</comment>
<evidence type="ECO:0000313" key="4">
    <source>
        <dbReference type="Proteomes" id="UP000295357"/>
    </source>
</evidence>
<evidence type="ECO:0000256" key="1">
    <source>
        <dbReference type="ARBA" id="ARBA00022729"/>
    </source>
</evidence>